<name>A0A367XPX1_9ASCO</name>
<evidence type="ECO:0000313" key="1">
    <source>
        <dbReference type="EMBL" id="RCK55658.1"/>
    </source>
</evidence>
<accession>A0A367XPX1</accession>
<dbReference type="Proteomes" id="UP000253472">
    <property type="component" value="Unassembled WGS sequence"/>
</dbReference>
<reference evidence="1 2" key="1">
    <citation type="submission" date="2018-06" db="EMBL/GenBank/DDBJ databases">
        <title>Whole genome sequencing of Candida tropicalis (genome annotated by CSBL at Korea University).</title>
        <authorList>
            <person name="Ahn J."/>
        </authorList>
    </citation>
    <scope>NUCLEOTIDE SEQUENCE [LARGE SCALE GENOMIC DNA]</scope>
    <source>
        <strain evidence="1 2">ATCC 20962</strain>
    </source>
</reference>
<organism evidence="1 2">
    <name type="scientific">Candida viswanathii</name>
    <dbReference type="NCBI Taxonomy" id="5486"/>
    <lineage>
        <taxon>Eukaryota</taxon>
        <taxon>Fungi</taxon>
        <taxon>Dikarya</taxon>
        <taxon>Ascomycota</taxon>
        <taxon>Saccharomycotina</taxon>
        <taxon>Pichiomycetes</taxon>
        <taxon>Debaryomycetaceae</taxon>
        <taxon>Candida/Lodderomyces clade</taxon>
        <taxon>Candida</taxon>
    </lineage>
</organism>
<gene>
    <name evidence="1" type="ORF">Cantr_05765</name>
</gene>
<dbReference type="AlphaFoldDB" id="A0A367XPX1"/>
<evidence type="ECO:0000313" key="2">
    <source>
        <dbReference type="Proteomes" id="UP000253472"/>
    </source>
</evidence>
<proteinExistence type="predicted"/>
<keyword evidence="2" id="KW-1185">Reference proteome</keyword>
<protein>
    <submittedName>
        <fullName evidence="1">Uncharacterized protein</fullName>
    </submittedName>
</protein>
<comment type="caution">
    <text evidence="1">The sequence shown here is derived from an EMBL/GenBank/DDBJ whole genome shotgun (WGS) entry which is preliminary data.</text>
</comment>
<dbReference type="EMBL" id="QLNQ01000029">
    <property type="protein sequence ID" value="RCK55658.1"/>
    <property type="molecule type" value="Genomic_DNA"/>
</dbReference>
<sequence>MRLPNHVIQKVSEAEIIPRTHFLDLPGYSENAGHYRELIPDDIRQSHTEEERPECHDHSTSVNPVYVLAMAGVTPYLEPESISRIATFKFSVVLSKEK</sequence>